<evidence type="ECO:0000256" key="4">
    <source>
        <dbReference type="PROSITE-ProRule" id="PRU00175"/>
    </source>
</evidence>
<keyword evidence="9" id="KW-1185">Reference proteome</keyword>
<dbReference type="InterPro" id="IPR017907">
    <property type="entry name" value="Znf_RING_CS"/>
</dbReference>
<reference evidence="8 9" key="1">
    <citation type="journal article" date="2024" name="Front Chem Biol">
        <title>Unveiling the potential of Daldinia eschscholtzii MFLUCC 19-0629 through bioactivity and bioinformatics studies for enhanced sustainable agriculture production.</title>
        <authorList>
            <person name="Brooks S."/>
            <person name="Weaver J.A."/>
            <person name="Klomchit A."/>
            <person name="Alharthi S.A."/>
            <person name="Onlamun T."/>
            <person name="Nurani R."/>
            <person name="Vong T.K."/>
            <person name="Alberti F."/>
            <person name="Greco C."/>
        </authorList>
    </citation>
    <scope>NUCLEOTIDE SEQUENCE [LARGE SCALE GENOMIC DNA]</scope>
    <source>
        <strain evidence="8">MFLUCC 19-0629</strain>
    </source>
</reference>
<evidence type="ECO:0000259" key="7">
    <source>
        <dbReference type="PROSITE" id="PS51382"/>
    </source>
</evidence>
<dbReference type="Pfam" id="PF03105">
    <property type="entry name" value="SPX"/>
    <property type="match status" value="1"/>
</dbReference>
<dbReference type="GO" id="GO:0008270">
    <property type="term" value="F:zinc ion binding"/>
    <property type="evidence" value="ECO:0007669"/>
    <property type="project" value="UniProtKB-KW"/>
</dbReference>
<keyword evidence="3" id="KW-0862">Zinc</keyword>
<evidence type="ECO:0000313" key="8">
    <source>
        <dbReference type="EMBL" id="KAK6952697.1"/>
    </source>
</evidence>
<proteinExistence type="predicted"/>
<dbReference type="PROSITE" id="PS50089">
    <property type="entry name" value="ZF_RING_2"/>
    <property type="match status" value="1"/>
</dbReference>
<keyword evidence="2 4" id="KW-0863">Zinc-finger</keyword>
<feature type="domain" description="SPX" evidence="7">
    <location>
        <begin position="1"/>
        <end position="325"/>
    </location>
</feature>
<dbReference type="Gene3D" id="3.30.40.10">
    <property type="entry name" value="Zinc/RING finger domain, C3HC4 (zinc finger)"/>
    <property type="match status" value="1"/>
</dbReference>
<dbReference type="Proteomes" id="UP001369815">
    <property type="component" value="Unassembled WGS sequence"/>
</dbReference>
<evidence type="ECO:0000256" key="3">
    <source>
        <dbReference type="ARBA" id="ARBA00022833"/>
    </source>
</evidence>
<dbReference type="EMBL" id="JBANMG010000005">
    <property type="protein sequence ID" value="KAK6952697.1"/>
    <property type="molecule type" value="Genomic_DNA"/>
</dbReference>
<evidence type="ECO:0000259" key="6">
    <source>
        <dbReference type="PROSITE" id="PS50089"/>
    </source>
</evidence>
<comment type="caution">
    <text evidence="8">The sequence shown here is derived from an EMBL/GenBank/DDBJ whole genome shotgun (WGS) entry which is preliminary data.</text>
</comment>
<evidence type="ECO:0000256" key="1">
    <source>
        <dbReference type="ARBA" id="ARBA00022723"/>
    </source>
</evidence>
<dbReference type="InterPro" id="IPR018957">
    <property type="entry name" value="Znf_C3HC4_RING-type"/>
</dbReference>
<dbReference type="InterPro" id="IPR013083">
    <property type="entry name" value="Znf_RING/FYVE/PHD"/>
</dbReference>
<name>A0AAX6MJW4_9PEZI</name>
<dbReference type="SUPFAM" id="SSF57850">
    <property type="entry name" value="RING/U-box"/>
    <property type="match status" value="1"/>
</dbReference>
<sequence length="479" mass="54433">MKFAQEFRKALQREGFPEKWVHSAVPYGQLKKCLKKVTNELKELGLDKDTLAQLAASQKDPSAVAFHYHLDGKLTDSNHFRPRLTFFIHLQDGVAVDAKLTPSTRDFLKKVVSRTGETSDSPAYDVSHARPDISTKSTDSSPSAEQVSLPKEEHLSVQQVEVPLVFDGEFFEILQTDVSNLDALQQEEQDKLGKEITLLGQDINKATKPSKGRRARGDLETWRNIFELYLDARIFFSTRENDHGARTSAQAVEQLRWFQDQVLSRKLIHGLKLENSRQAYTRFLNMNALLLQILKFQEINSLAVTKILKSKSSSAFAPMSPPSPDFSLTIRAEFDKRTALGVSRAFPVTVQSNRLLAGNVAKDICAQMSNDLISVVPQLDDYLCPICFAVAYWPVRLDCQHIFCSRCLVKMSRKGERFCPLCRADVIMRAGLEHFDSERAAFLREYFPKEVKEKIRANERERNKEIFGPDYSDSPCSMM</sequence>
<dbReference type="PANTHER" id="PTHR23327:SF51">
    <property type="entry name" value="TRANSCRIPTIONAL REGULATOR OF YEAST FORM ADHERENCE 3"/>
    <property type="match status" value="1"/>
</dbReference>
<feature type="compositionally biased region" description="Polar residues" evidence="5">
    <location>
        <begin position="134"/>
        <end position="146"/>
    </location>
</feature>
<evidence type="ECO:0000313" key="9">
    <source>
        <dbReference type="Proteomes" id="UP001369815"/>
    </source>
</evidence>
<organism evidence="8 9">
    <name type="scientific">Daldinia eschscholtzii</name>
    <dbReference type="NCBI Taxonomy" id="292717"/>
    <lineage>
        <taxon>Eukaryota</taxon>
        <taxon>Fungi</taxon>
        <taxon>Dikarya</taxon>
        <taxon>Ascomycota</taxon>
        <taxon>Pezizomycotina</taxon>
        <taxon>Sordariomycetes</taxon>
        <taxon>Xylariomycetidae</taxon>
        <taxon>Xylariales</taxon>
        <taxon>Hypoxylaceae</taxon>
        <taxon>Daldinia</taxon>
    </lineage>
</organism>
<dbReference type="SMART" id="SM00184">
    <property type="entry name" value="RING"/>
    <property type="match status" value="1"/>
</dbReference>
<evidence type="ECO:0000256" key="5">
    <source>
        <dbReference type="SAM" id="MobiDB-lite"/>
    </source>
</evidence>
<feature type="domain" description="RING-type" evidence="6">
    <location>
        <begin position="384"/>
        <end position="423"/>
    </location>
</feature>
<evidence type="ECO:0000256" key="2">
    <source>
        <dbReference type="ARBA" id="ARBA00022771"/>
    </source>
</evidence>
<dbReference type="Pfam" id="PF00097">
    <property type="entry name" value="zf-C3HC4"/>
    <property type="match status" value="1"/>
</dbReference>
<dbReference type="AlphaFoldDB" id="A0AAX6MJW4"/>
<feature type="region of interest" description="Disordered" evidence="5">
    <location>
        <begin position="117"/>
        <end position="152"/>
    </location>
</feature>
<keyword evidence="1" id="KW-0479">Metal-binding</keyword>
<protein>
    <recommendedName>
        <fullName evidence="10">RING-14 protein</fullName>
    </recommendedName>
</protein>
<accession>A0AAX6MJW4</accession>
<dbReference type="PANTHER" id="PTHR23327">
    <property type="entry name" value="RING FINGER PROTEIN 127"/>
    <property type="match status" value="1"/>
</dbReference>
<dbReference type="PROSITE" id="PS51382">
    <property type="entry name" value="SPX"/>
    <property type="match status" value="1"/>
</dbReference>
<dbReference type="InterPro" id="IPR004331">
    <property type="entry name" value="SPX_dom"/>
</dbReference>
<dbReference type="InterPro" id="IPR001841">
    <property type="entry name" value="Znf_RING"/>
</dbReference>
<dbReference type="PROSITE" id="PS00518">
    <property type="entry name" value="ZF_RING_1"/>
    <property type="match status" value="1"/>
</dbReference>
<evidence type="ECO:0008006" key="10">
    <source>
        <dbReference type="Google" id="ProtNLM"/>
    </source>
</evidence>
<gene>
    <name evidence="8" type="ORF">Daesc_004989</name>
</gene>